<organism evidence="10 11">
    <name type="scientific">Paenibacillus roseopurpureus</name>
    <dbReference type="NCBI Taxonomy" id="2918901"/>
    <lineage>
        <taxon>Bacteria</taxon>
        <taxon>Bacillati</taxon>
        <taxon>Bacillota</taxon>
        <taxon>Bacilli</taxon>
        <taxon>Bacillales</taxon>
        <taxon>Paenibacillaceae</taxon>
        <taxon>Paenibacillus</taxon>
    </lineage>
</organism>
<dbReference type="InterPro" id="IPR001867">
    <property type="entry name" value="OmpR/PhoB-type_DNA-bd"/>
</dbReference>
<dbReference type="Pfam" id="PF00072">
    <property type="entry name" value="Response_reg"/>
    <property type="match status" value="1"/>
</dbReference>
<dbReference type="GO" id="GO:0005829">
    <property type="term" value="C:cytosol"/>
    <property type="evidence" value="ECO:0007669"/>
    <property type="project" value="TreeGrafter"/>
</dbReference>
<dbReference type="SMART" id="SM00862">
    <property type="entry name" value="Trans_reg_C"/>
    <property type="match status" value="1"/>
</dbReference>
<dbReference type="InterPro" id="IPR039420">
    <property type="entry name" value="WalR-like"/>
</dbReference>
<keyword evidence="1 6" id="KW-0597">Phosphoprotein</keyword>
<evidence type="ECO:0000259" key="9">
    <source>
        <dbReference type="PROSITE" id="PS51755"/>
    </source>
</evidence>
<dbReference type="PROSITE" id="PS51755">
    <property type="entry name" value="OMPR_PHOB"/>
    <property type="match status" value="1"/>
</dbReference>
<dbReference type="InterPro" id="IPR036388">
    <property type="entry name" value="WH-like_DNA-bd_sf"/>
</dbReference>
<dbReference type="AlphaFoldDB" id="A0AA96LJX7"/>
<gene>
    <name evidence="10" type="ORF">MJB10_18595</name>
</gene>
<dbReference type="Gene3D" id="1.10.10.10">
    <property type="entry name" value="Winged helix-like DNA-binding domain superfamily/Winged helix DNA-binding domain"/>
    <property type="match status" value="1"/>
</dbReference>
<dbReference type="EMBL" id="CP130319">
    <property type="protein sequence ID" value="WNR43110.1"/>
    <property type="molecule type" value="Genomic_DNA"/>
</dbReference>
<name>A0AA96LJX7_9BACL</name>
<feature type="DNA-binding region" description="OmpR/PhoB-type" evidence="7">
    <location>
        <begin position="136"/>
        <end position="232"/>
    </location>
</feature>
<dbReference type="PANTHER" id="PTHR48111">
    <property type="entry name" value="REGULATOR OF RPOS"/>
    <property type="match status" value="1"/>
</dbReference>
<evidence type="ECO:0000313" key="11">
    <source>
        <dbReference type="Proteomes" id="UP001304650"/>
    </source>
</evidence>
<evidence type="ECO:0000256" key="1">
    <source>
        <dbReference type="ARBA" id="ARBA00022553"/>
    </source>
</evidence>
<evidence type="ECO:0000313" key="10">
    <source>
        <dbReference type="EMBL" id="WNR43110.1"/>
    </source>
</evidence>
<feature type="modified residue" description="4-aspartylphosphate" evidence="6">
    <location>
        <position position="53"/>
    </location>
</feature>
<dbReference type="Proteomes" id="UP001304650">
    <property type="component" value="Chromosome"/>
</dbReference>
<dbReference type="GO" id="GO:0000976">
    <property type="term" value="F:transcription cis-regulatory region binding"/>
    <property type="evidence" value="ECO:0007669"/>
    <property type="project" value="TreeGrafter"/>
</dbReference>
<dbReference type="PROSITE" id="PS50110">
    <property type="entry name" value="RESPONSE_REGULATORY"/>
    <property type="match status" value="1"/>
</dbReference>
<evidence type="ECO:0000256" key="6">
    <source>
        <dbReference type="PROSITE-ProRule" id="PRU00169"/>
    </source>
</evidence>
<feature type="domain" description="Response regulatory" evidence="8">
    <location>
        <begin position="4"/>
        <end position="118"/>
    </location>
</feature>
<keyword evidence="5" id="KW-0804">Transcription</keyword>
<feature type="domain" description="OmpR/PhoB-type" evidence="9">
    <location>
        <begin position="136"/>
        <end position="232"/>
    </location>
</feature>
<reference evidence="10" key="1">
    <citation type="submission" date="2022-02" db="EMBL/GenBank/DDBJ databases">
        <title>Paenibacillus sp. MBLB1832 Whole Genome Shotgun Sequencing.</title>
        <authorList>
            <person name="Hwang C.Y."/>
            <person name="Cho E.-S."/>
            <person name="Seo M.-J."/>
        </authorList>
    </citation>
    <scope>NUCLEOTIDE SEQUENCE</scope>
    <source>
        <strain evidence="10">MBLB1832</strain>
    </source>
</reference>
<keyword evidence="11" id="KW-1185">Reference proteome</keyword>
<evidence type="ECO:0000256" key="7">
    <source>
        <dbReference type="PROSITE-ProRule" id="PRU01091"/>
    </source>
</evidence>
<dbReference type="SMART" id="SM00448">
    <property type="entry name" value="REC"/>
    <property type="match status" value="1"/>
</dbReference>
<dbReference type="Gene3D" id="3.40.50.2300">
    <property type="match status" value="1"/>
</dbReference>
<keyword evidence="4 7" id="KW-0238">DNA-binding</keyword>
<dbReference type="Pfam" id="PF00486">
    <property type="entry name" value="Trans_reg_C"/>
    <property type="match status" value="1"/>
</dbReference>
<dbReference type="RefSeq" id="WP_314797084.1">
    <property type="nucleotide sequence ID" value="NZ_CP130319.1"/>
</dbReference>
<evidence type="ECO:0000259" key="8">
    <source>
        <dbReference type="PROSITE" id="PS50110"/>
    </source>
</evidence>
<dbReference type="GO" id="GO:0006355">
    <property type="term" value="P:regulation of DNA-templated transcription"/>
    <property type="evidence" value="ECO:0007669"/>
    <property type="project" value="InterPro"/>
</dbReference>
<keyword evidence="2" id="KW-0902">Two-component regulatory system</keyword>
<proteinExistence type="predicted"/>
<protein>
    <submittedName>
        <fullName evidence="10">Response regulator transcription factor</fullName>
    </submittedName>
</protein>
<dbReference type="Gene3D" id="6.10.250.690">
    <property type="match status" value="1"/>
</dbReference>
<dbReference type="InterPro" id="IPR011006">
    <property type="entry name" value="CheY-like_superfamily"/>
</dbReference>
<dbReference type="InterPro" id="IPR001789">
    <property type="entry name" value="Sig_transdc_resp-reg_receiver"/>
</dbReference>
<dbReference type="KEGG" id="proo:MJB10_18595"/>
<dbReference type="CDD" id="cd00383">
    <property type="entry name" value="trans_reg_C"/>
    <property type="match status" value="1"/>
</dbReference>
<evidence type="ECO:0000256" key="3">
    <source>
        <dbReference type="ARBA" id="ARBA00023015"/>
    </source>
</evidence>
<evidence type="ECO:0000256" key="4">
    <source>
        <dbReference type="ARBA" id="ARBA00023125"/>
    </source>
</evidence>
<keyword evidence="3" id="KW-0805">Transcription regulation</keyword>
<sequence length="232" mass="26396">MTESILVIEDEERIARLLQLELLHAGYSVELAFDGSAGLMKALNADWHLILLDIMLPGVNGFDFISTYRKINQKTPIIILTASGTPADIVNGLDLGGQDYVTKPFHMEELLARIRACIRYTALPRMTNKDHAKNVPIIYCLKDTEINLSTREVLQNGVKVDLTPKEFQLLLYFIEHPNEILTREQIMRDVWGYAFLGNSNLVDVYIRYVRKKLQATSPTIRTIRGAGYILEM</sequence>
<dbReference type="GO" id="GO:0032993">
    <property type="term" value="C:protein-DNA complex"/>
    <property type="evidence" value="ECO:0007669"/>
    <property type="project" value="TreeGrafter"/>
</dbReference>
<accession>A0AA96LJX7</accession>
<evidence type="ECO:0000256" key="5">
    <source>
        <dbReference type="ARBA" id="ARBA00023163"/>
    </source>
</evidence>
<dbReference type="PANTHER" id="PTHR48111:SF22">
    <property type="entry name" value="REGULATOR OF RPOS"/>
    <property type="match status" value="1"/>
</dbReference>
<dbReference type="SUPFAM" id="SSF52172">
    <property type="entry name" value="CheY-like"/>
    <property type="match status" value="1"/>
</dbReference>
<evidence type="ECO:0000256" key="2">
    <source>
        <dbReference type="ARBA" id="ARBA00023012"/>
    </source>
</evidence>
<dbReference type="GO" id="GO:0000156">
    <property type="term" value="F:phosphorelay response regulator activity"/>
    <property type="evidence" value="ECO:0007669"/>
    <property type="project" value="TreeGrafter"/>
</dbReference>